<dbReference type="AlphaFoldDB" id="A0A0K0ENR7"/>
<dbReference type="WBParaSite" id="SSTP_0001110400.1">
    <property type="protein sequence ID" value="SSTP_0001110400.1"/>
    <property type="gene ID" value="SSTP_0001110400"/>
</dbReference>
<dbReference type="InterPro" id="IPR034113">
    <property type="entry name" value="SCP_GAPR1-like"/>
</dbReference>
<feature type="signal peptide" evidence="1">
    <location>
        <begin position="1"/>
        <end position="22"/>
    </location>
</feature>
<keyword evidence="3" id="KW-1185">Reference proteome</keyword>
<organism evidence="4">
    <name type="scientific">Strongyloides stercoralis</name>
    <name type="common">Threadworm</name>
    <dbReference type="NCBI Taxonomy" id="6248"/>
    <lineage>
        <taxon>Eukaryota</taxon>
        <taxon>Metazoa</taxon>
        <taxon>Ecdysozoa</taxon>
        <taxon>Nematoda</taxon>
        <taxon>Chromadorea</taxon>
        <taxon>Rhabditida</taxon>
        <taxon>Tylenchina</taxon>
        <taxon>Panagrolaimomorpha</taxon>
        <taxon>Strongyloidoidea</taxon>
        <taxon>Strongyloididae</taxon>
        <taxon>Strongyloides</taxon>
    </lineage>
</organism>
<dbReference type="PRINTS" id="PR00837">
    <property type="entry name" value="V5TPXLIKE"/>
</dbReference>
<name>A0A0K0ENR7_STRER</name>
<evidence type="ECO:0000313" key="5">
    <source>
        <dbReference type="WBParaSite" id="TCONS_00005163.p1"/>
    </source>
</evidence>
<evidence type="ECO:0000313" key="4">
    <source>
        <dbReference type="WBParaSite" id="SSTP_0001110400.1"/>
    </source>
</evidence>
<dbReference type="Pfam" id="PF00188">
    <property type="entry name" value="CAP"/>
    <property type="match status" value="1"/>
</dbReference>
<dbReference type="Gene3D" id="3.40.33.10">
    <property type="entry name" value="CAP"/>
    <property type="match status" value="1"/>
</dbReference>
<feature type="chain" id="PRO_5005328346" evidence="1">
    <location>
        <begin position="23"/>
        <end position="237"/>
    </location>
</feature>
<sequence>MKFLLFILTLFYTTPLLLKSYAVDNTKPFICEWKHVNGESGWSCNDGGFYKDDGAMWWAFGKDTYTTIDKREPYYVKDRSGWLIDVKNVKARLYHNINLHRQVHRAPTLREDNNLEKEAQEIANKLAESGLVKHSDIPNGESRICVKYSEIYDVPKIWYEERENYNYDNPNEDKNSQTSDFSQMVWRTSTSIGCGVANSEGTYCVVCKYSPAGNVPGQYKDNVRRDHETVVINNFPK</sequence>
<dbReference type="CDD" id="cd05382">
    <property type="entry name" value="CAP_GAPR1-like"/>
    <property type="match status" value="1"/>
</dbReference>
<proteinExistence type="predicted"/>
<dbReference type="InterPro" id="IPR035940">
    <property type="entry name" value="CAP_sf"/>
</dbReference>
<dbReference type="InterPro" id="IPR001283">
    <property type="entry name" value="CRISP-related"/>
</dbReference>
<keyword evidence="1" id="KW-0732">Signal</keyword>
<accession>A0A0K0ENR7</accession>
<protein>
    <submittedName>
        <fullName evidence="4 5">SCP domain-containing protein</fullName>
    </submittedName>
</protein>
<dbReference type="InterPro" id="IPR014044">
    <property type="entry name" value="CAP_dom"/>
</dbReference>
<dbReference type="WBParaSite" id="TCONS_00005163.p1">
    <property type="protein sequence ID" value="TCONS_00005163.p1"/>
    <property type="gene ID" value="XLOC_003496"/>
</dbReference>
<evidence type="ECO:0000256" key="1">
    <source>
        <dbReference type="SAM" id="SignalP"/>
    </source>
</evidence>
<evidence type="ECO:0000313" key="3">
    <source>
        <dbReference type="Proteomes" id="UP000035681"/>
    </source>
</evidence>
<dbReference type="STRING" id="6248.A0A0K0ENR7"/>
<dbReference type="SMART" id="SM00198">
    <property type="entry name" value="SCP"/>
    <property type="match status" value="1"/>
</dbReference>
<reference evidence="4" key="1">
    <citation type="submission" date="2015-08" db="UniProtKB">
        <authorList>
            <consortium name="WormBaseParasite"/>
        </authorList>
    </citation>
    <scope>IDENTIFICATION</scope>
</reference>
<dbReference type="PANTHER" id="PTHR10334">
    <property type="entry name" value="CYSTEINE-RICH SECRETORY PROTEIN-RELATED"/>
    <property type="match status" value="1"/>
</dbReference>
<dbReference type="SUPFAM" id="SSF55797">
    <property type="entry name" value="PR-1-like"/>
    <property type="match status" value="1"/>
</dbReference>
<evidence type="ECO:0000259" key="2">
    <source>
        <dbReference type="SMART" id="SM00198"/>
    </source>
</evidence>
<feature type="domain" description="SCP" evidence="2">
    <location>
        <begin position="88"/>
        <end position="217"/>
    </location>
</feature>
<dbReference type="Proteomes" id="UP000035681">
    <property type="component" value="Unplaced"/>
</dbReference>